<evidence type="ECO:0000313" key="8">
    <source>
        <dbReference type="EMBL" id="MBT0769573.1"/>
    </source>
</evidence>
<comment type="caution">
    <text evidence="8">The sequence shown here is derived from an EMBL/GenBank/DDBJ whole genome shotgun (WGS) entry which is preliminary data.</text>
</comment>
<dbReference type="InterPro" id="IPR051313">
    <property type="entry name" value="Bact_iron-sidero_bind"/>
</dbReference>
<gene>
    <name evidence="8" type="ORF">KIH74_11615</name>
</gene>
<dbReference type="PANTHER" id="PTHR30532">
    <property type="entry name" value="IRON III DICITRATE-BINDING PERIPLASMIC PROTEIN"/>
    <property type="match status" value="1"/>
</dbReference>
<keyword evidence="9" id="KW-1185">Reference proteome</keyword>
<feature type="compositionally biased region" description="Gly residues" evidence="5">
    <location>
        <begin position="29"/>
        <end position="39"/>
    </location>
</feature>
<dbReference type="PROSITE" id="PS50983">
    <property type="entry name" value="FE_B12_PBP"/>
    <property type="match status" value="1"/>
</dbReference>
<feature type="signal peptide" evidence="6">
    <location>
        <begin position="1"/>
        <end position="20"/>
    </location>
</feature>
<feature type="region of interest" description="Disordered" evidence="5">
    <location>
        <begin position="269"/>
        <end position="288"/>
    </location>
</feature>
<feature type="region of interest" description="Disordered" evidence="5">
    <location>
        <begin position="25"/>
        <end position="52"/>
    </location>
</feature>
<keyword evidence="3" id="KW-0813">Transport</keyword>
<dbReference type="InterPro" id="IPR002491">
    <property type="entry name" value="ABC_transptr_periplasmic_BD"/>
</dbReference>
<dbReference type="Gene3D" id="3.40.50.1980">
    <property type="entry name" value="Nitrogenase molybdenum iron protein domain"/>
    <property type="match status" value="2"/>
</dbReference>
<evidence type="ECO:0000313" key="9">
    <source>
        <dbReference type="Proteomes" id="UP001197247"/>
    </source>
</evidence>
<feature type="compositionally biased region" description="Basic and acidic residues" evidence="5">
    <location>
        <begin position="227"/>
        <end position="242"/>
    </location>
</feature>
<evidence type="ECO:0000256" key="2">
    <source>
        <dbReference type="ARBA" id="ARBA00008814"/>
    </source>
</evidence>
<evidence type="ECO:0000256" key="3">
    <source>
        <dbReference type="ARBA" id="ARBA00022448"/>
    </source>
</evidence>
<protein>
    <submittedName>
        <fullName evidence="8">Iron-siderophore ABC transporter substrate-binding protein</fullName>
    </submittedName>
</protein>
<dbReference type="EMBL" id="JAHBAY010000004">
    <property type="protein sequence ID" value="MBT0769573.1"/>
    <property type="molecule type" value="Genomic_DNA"/>
</dbReference>
<evidence type="ECO:0000259" key="7">
    <source>
        <dbReference type="PROSITE" id="PS50983"/>
    </source>
</evidence>
<reference evidence="8 9" key="1">
    <citation type="submission" date="2021-05" db="EMBL/GenBank/DDBJ databases">
        <title>Kineosporia and Streptomyces sp. nov. two new marine actinobacteria isolated from Coral.</title>
        <authorList>
            <person name="Buangrab K."/>
            <person name="Sutthacheep M."/>
            <person name="Yeemin T."/>
            <person name="Harunari E."/>
            <person name="Igarashi Y."/>
            <person name="Kanchanasin P."/>
            <person name="Tanasupawat S."/>
            <person name="Phongsopitanun W."/>
        </authorList>
    </citation>
    <scope>NUCLEOTIDE SEQUENCE [LARGE SCALE GENOMIC DNA]</scope>
    <source>
        <strain evidence="8 9">J2-2</strain>
    </source>
</reference>
<dbReference type="Pfam" id="PF01497">
    <property type="entry name" value="Peripla_BP_2"/>
    <property type="match status" value="1"/>
</dbReference>
<dbReference type="RefSeq" id="WP_214155873.1">
    <property type="nucleotide sequence ID" value="NZ_JAHBAY010000004.1"/>
</dbReference>
<comment type="similarity">
    <text evidence="2">Belongs to the bacterial solute-binding protein 8 family.</text>
</comment>
<dbReference type="Proteomes" id="UP001197247">
    <property type="component" value="Unassembled WGS sequence"/>
</dbReference>
<evidence type="ECO:0000256" key="4">
    <source>
        <dbReference type="ARBA" id="ARBA00022729"/>
    </source>
</evidence>
<feature type="chain" id="PRO_5046189421" evidence="6">
    <location>
        <begin position="21"/>
        <end position="335"/>
    </location>
</feature>
<organism evidence="8 9">
    <name type="scientific">Kineosporia corallincola</name>
    <dbReference type="NCBI Taxonomy" id="2835133"/>
    <lineage>
        <taxon>Bacteria</taxon>
        <taxon>Bacillati</taxon>
        <taxon>Actinomycetota</taxon>
        <taxon>Actinomycetes</taxon>
        <taxon>Kineosporiales</taxon>
        <taxon>Kineosporiaceae</taxon>
        <taxon>Kineosporia</taxon>
    </lineage>
</organism>
<dbReference type="SUPFAM" id="SSF53807">
    <property type="entry name" value="Helical backbone' metal receptor"/>
    <property type="match status" value="1"/>
</dbReference>
<name>A0ABS5THP0_9ACTN</name>
<proteinExistence type="inferred from homology"/>
<comment type="subcellular location">
    <subcellularLocation>
        <location evidence="1">Cell envelope</location>
    </subcellularLocation>
</comment>
<dbReference type="PROSITE" id="PS51257">
    <property type="entry name" value="PROKAR_LIPOPROTEIN"/>
    <property type="match status" value="1"/>
</dbReference>
<evidence type="ECO:0000256" key="6">
    <source>
        <dbReference type="SAM" id="SignalP"/>
    </source>
</evidence>
<dbReference type="PANTHER" id="PTHR30532:SF25">
    <property type="entry name" value="IRON(III) DICITRATE-BINDING PERIPLASMIC PROTEIN"/>
    <property type="match status" value="1"/>
</dbReference>
<evidence type="ECO:0000256" key="5">
    <source>
        <dbReference type="SAM" id="MobiDB-lite"/>
    </source>
</evidence>
<dbReference type="CDD" id="cd01146">
    <property type="entry name" value="FhuD"/>
    <property type="match status" value="1"/>
</dbReference>
<sequence length="335" mass="34140">MSAGRSPSLTVAVLAATVLAVGACSSGSSGEGGDSGGEGSTRSVTDVQGTEVEVPVAPERVVALSEPTLDGVLALGVTPVGATSGRGQSTVPGYLSEKADRVPIVGAVGEPDLEAIGKADPDLILVDGTTISQDDSVLATLRKIAPTVVAGEAGGDWRTTFTNVAGALNRSDEGEQVVADYEDHVAQVNGELGDRLDDTYSIVRWQGSSASLILKELPAGVALTDLGMKRPDSQDREGEGHSEPVSQENIADIDADYIFFGTLGGSSVSNPSATGSTDADAAESALKEAEEVPGFTKLQAYQDDHIIAVDGSVWTSTGGPLLMNAIVDDVEASLT</sequence>
<keyword evidence="4 6" id="KW-0732">Signal</keyword>
<feature type="domain" description="Fe/B12 periplasmic-binding" evidence="7">
    <location>
        <begin position="60"/>
        <end position="335"/>
    </location>
</feature>
<evidence type="ECO:0000256" key="1">
    <source>
        <dbReference type="ARBA" id="ARBA00004196"/>
    </source>
</evidence>
<feature type="region of interest" description="Disordered" evidence="5">
    <location>
        <begin position="227"/>
        <end position="247"/>
    </location>
</feature>
<accession>A0ABS5THP0</accession>